<dbReference type="AlphaFoldDB" id="A0A918RR99"/>
<proteinExistence type="predicted"/>
<feature type="compositionally biased region" description="Gly residues" evidence="1">
    <location>
        <begin position="14"/>
        <end position="26"/>
    </location>
</feature>
<keyword evidence="3" id="KW-1185">Reference proteome</keyword>
<protein>
    <submittedName>
        <fullName evidence="2">Uncharacterized protein</fullName>
    </submittedName>
</protein>
<dbReference type="EMBL" id="BMZD01000012">
    <property type="protein sequence ID" value="GHA07547.1"/>
    <property type="molecule type" value="Genomic_DNA"/>
</dbReference>
<dbReference type="Proteomes" id="UP000634139">
    <property type="component" value="Unassembled WGS sequence"/>
</dbReference>
<comment type="caution">
    <text evidence="2">The sequence shown here is derived from an EMBL/GenBank/DDBJ whole genome shotgun (WGS) entry which is preliminary data.</text>
</comment>
<evidence type="ECO:0000313" key="3">
    <source>
        <dbReference type="Proteomes" id="UP000634139"/>
    </source>
</evidence>
<gene>
    <name evidence="2" type="ORF">GCM10011617_30270</name>
</gene>
<reference evidence="2" key="1">
    <citation type="journal article" date="2014" name="Int. J. Syst. Evol. Microbiol.">
        <title>Complete genome sequence of Corynebacterium casei LMG S-19264T (=DSM 44701T), isolated from a smear-ripened cheese.</title>
        <authorList>
            <consortium name="US DOE Joint Genome Institute (JGI-PGF)"/>
            <person name="Walter F."/>
            <person name="Albersmeier A."/>
            <person name="Kalinowski J."/>
            <person name="Ruckert C."/>
        </authorList>
    </citation>
    <scope>NUCLEOTIDE SEQUENCE</scope>
    <source>
        <strain evidence="2">KCTC 32422</strain>
    </source>
</reference>
<reference evidence="2" key="2">
    <citation type="submission" date="2020-09" db="EMBL/GenBank/DDBJ databases">
        <authorList>
            <person name="Sun Q."/>
            <person name="Kim S."/>
        </authorList>
    </citation>
    <scope>NUCLEOTIDE SEQUENCE</scope>
    <source>
        <strain evidence="2">KCTC 32422</strain>
    </source>
</reference>
<organism evidence="2 3">
    <name type="scientific">Novosphingobium arvoryzae</name>
    <dbReference type="NCBI Taxonomy" id="1256514"/>
    <lineage>
        <taxon>Bacteria</taxon>
        <taxon>Pseudomonadati</taxon>
        <taxon>Pseudomonadota</taxon>
        <taxon>Alphaproteobacteria</taxon>
        <taxon>Sphingomonadales</taxon>
        <taxon>Sphingomonadaceae</taxon>
        <taxon>Novosphingobium</taxon>
    </lineage>
</organism>
<sequence length="69" mass="7425">MRQGADIAARRGMRGGIERSGGGEQGEGSDKLDHRRLPILPPDEPQLNAVPAQRTLPRSPARAKGAPFR</sequence>
<evidence type="ECO:0000256" key="1">
    <source>
        <dbReference type="SAM" id="MobiDB-lite"/>
    </source>
</evidence>
<name>A0A918RR99_9SPHN</name>
<accession>A0A918RR99</accession>
<feature type="region of interest" description="Disordered" evidence="1">
    <location>
        <begin position="1"/>
        <end position="69"/>
    </location>
</feature>
<evidence type="ECO:0000313" key="2">
    <source>
        <dbReference type="EMBL" id="GHA07547.1"/>
    </source>
</evidence>